<dbReference type="GO" id="GO:0000155">
    <property type="term" value="F:phosphorelay sensor kinase activity"/>
    <property type="evidence" value="ECO:0007669"/>
    <property type="project" value="InterPro"/>
</dbReference>
<comment type="caution">
    <text evidence="12">The sequence shown here is derived from an EMBL/GenBank/DDBJ whole genome shotgun (WGS) entry which is preliminary data.</text>
</comment>
<keyword evidence="5" id="KW-0597">Phosphoprotein</keyword>
<dbReference type="RefSeq" id="WP_076170557.1">
    <property type="nucleotide sequence ID" value="NZ_MRTP01000003.1"/>
</dbReference>
<evidence type="ECO:0000256" key="9">
    <source>
        <dbReference type="ARBA" id="ARBA00023136"/>
    </source>
</evidence>
<dbReference type="InterPro" id="IPR004358">
    <property type="entry name" value="Sig_transdc_His_kin-like_C"/>
</dbReference>
<feature type="domain" description="HAMP" evidence="11">
    <location>
        <begin position="317"/>
        <end position="369"/>
    </location>
</feature>
<name>A0A1R1ES45_9BACL</name>
<protein>
    <recommendedName>
        <fullName evidence="3">histidine kinase</fullName>
        <ecNumber evidence="3">2.7.13.3</ecNumber>
    </recommendedName>
</protein>
<sequence length="595" mass="67931">MWKYFVQATNNMRIRNKLIFSYLFVVMIPVLIVGGIITAYFRQDALDNAIEQTANDVDKIKSQLSTMLSVPISISNKLYLDDNLKDLVNTNYTTILQMVQAYSKYNDFEELPRLYNEISNVRFYHYNRTMINNTQFINVTAKIEGEEWFQTAMNNPRIGWFFMEGSDIGTEKKLSLVRRIKFKDYRTPGVLVITLNQSMLNSILSKETFNTLIADDSGYIVAAKNPQNVGKTLKQLDLNIDMHQGQEQTISRRVNGVSSNIIVDKLTPQTSLNGLSVVSVFSTQGIVQDAKKVGWIGMALVIGVLILALTLIFVVSKLTTNRLLHLSRQLNKVARGNFDTISFLDGNDEIGQLSRQFNYMVRSINDLLNQVYESNEKNTKLEVAQKEIKLKMMASQINPHFLFNALESIRMKAHLNGEKEIANIVRLLGKLMRKNLEVGSVKKTLKEEMDIVRAYLEIQKFRYEDRLNYELIVEPETERVLLPPLIIQPLVENAIIHGLEGKEVDGMLRVRCSMKEDMLHVEVIDNGAGMSEERRQFVLATLDAEEEEGNRIGLRNIHQRIKLTYGDDFGLHITSIPGQGTKMEFMIPTGGEMHV</sequence>
<dbReference type="InterPro" id="IPR010559">
    <property type="entry name" value="Sig_transdc_His_kin_internal"/>
</dbReference>
<organism evidence="12 13">
    <name type="scientific">Paenibacillus rhizosphaerae</name>
    <dbReference type="NCBI Taxonomy" id="297318"/>
    <lineage>
        <taxon>Bacteria</taxon>
        <taxon>Bacillati</taxon>
        <taxon>Bacillota</taxon>
        <taxon>Bacilli</taxon>
        <taxon>Bacillales</taxon>
        <taxon>Paenibacillaceae</taxon>
        <taxon>Paenibacillus</taxon>
    </lineage>
</organism>
<evidence type="ECO:0000256" key="4">
    <source>
        <dbReference type="ARBA" id="ARBA00022475"/>
    </source>
</evidence>
<keyword evidence="10" id="KW-0812">Transmembrane</keyword>
<evidence type="ECO:0000256" key="7">
    <source>
        <dbReference type="ARBA" id="ARBA00022777"/>
    </source>
</evidence>
<dbReference type="Gene3D" id="6.10.340.10">
    <property type="match status" value="1"/>
</dbReference>
<gene>
    <name evidence="12" type="ORF">BK138_15970</name>
</gene>
<dbReference type="InterPro" id="IPR050640">
    <property type="entry name" value="Bact_2-comp_sensor_kinase"/>
</dbReference>
<dbReference type="AlphaFoldDB" id="A0A1R1ES45"/>
<accession>A0A1R1ES45</accession>
<dbReference type="EC" id="2.7.13.3" evidence="3"/>
<feature type="transmembrane region" description="Helical" evidence="10">
    <location>
        <begin position="20"/>
        <end position="41"/>
    </location>
</feature>
<keyword evidence="9 10" id="KW-0472">Membrane</keyword>
<dbReference type="SUPFAM" id="SSF158472">
    <property type="entry name" value="HAMP domain-like"/>
    <property type="match status" value="1"/>
</dbReference>
<dbReference type="GO" id="GO:0005886">
    <property type="term" value="C:plasma membrane"/>
    <property type="evidence" value="ECO:0007669"/>
    <property type="project" value="UniProtKB-SubCell"/>
</dbReference>
<dbReference type="Pfam" id="PF02518">
    <property type="entry name" value="HATPase_c"/>
    <property type="match status" value="1"/>
</dbReference>
<dbReference type="Proteomes" id="UP000187172">
    <property type="component" value="Unassembled WGS sequence"/>
</dbReference>
<evidence type="ECO:0000313" key="12">
    <source>
        <dbReference type="EMBL" id="OMF54656.1"/>
    </source>
</evidence>
<dbReference type="STRING" id="297318.BK138_15970"/>
<comment type="catalytic activity">
    <reaction evidence="1">
        <text>ATP + protein L-histidine = ADP + protein N-phospho-L-histidine.</text>
        <dbReference type="EC" id="2.7.13.3"/>
    </reaction>
</comment>
<dbReference type="PROSITE" id="PS50885">
    <property type="entry name" value="HAMP"/>
    <property type="match status" value="1"/>
</dbReference>
<dbReference type="InterPro" id="IPR003594">
    <property type="entry name" value="HATPase_dom"/>
</dbReference>
<keyword evidence="13" id="KW-1185">Reference proteome</keyword>
<dbReference type="InterPro" id="IPR036890">
    <property type="entry name" value="HATPase_C_sf"/>
</dbReference>
<dbReference type="InterPro" id="IPR003660">
    <property type="entry name" value="HAMP_dom"/>
</dbReference>
<keyword evidence="4" id="KW-1003">Cell membrane</keyword>
<dbReference type="PANTHER" id="PTHR34220">
    <property type="entry name" value="SENSOR HISTIDINE KINASE YPDA"/>
    <property type="match status" value="1"/>
</dbReference>
<dbReference type="PRINTS" id="PR00344">
    <property type="entry name" value="BCTRLSENSOR"/>
</dbReference>
<keyword evidence="10" id="KW-1133">Transmembrane helix</keyword>
<evidence type="ECO:0000256" key="8">
    <source>
        <dbReference type="ARBA" id="ARBA00023012"/>
    </source>
</evidence>
<evidence type="ECO:0000256" key="2">
    <source>
        <dbReference type="ARBA" id="ARBA00004651"/>
    </source>
</evidence>
<keyword evidence="7 12" id="KW-0418">Kinase</keyword>
<feature type="transmembrane region" description="Helical" evidence="10">
    <location>
        <begin position="293"/>
        <end position="315"/>
    </location>
</feature>
<evidence type="ECO:0000313" key="13">
    <source>
        <dbReference type="Proteomes" id="UP000187172"/>
    </source>
</evidence>
<evidence type="ECO:0000256" key="10">
    <source>
        <dbReference type="SAM" id="Phobius"/>
    </source>
</evidence>
<keyword evidence="6" id="KW-0808">Transferase</keyword>
<evidence type="ECO:0000256" key="5">
    <source>
        <dbReference type="ARBA" id="ARBA00022553"/>
    </source>
</evidence>
<reference evidence="12 13" key="1">
    <citation type="submission" date="2016-11" db="EMBL/GenBank/DDBJ databases">
        <title>Paenibacillus species isolates.</title>
        <authorList>
            <person name="Beno S.M."/>
        </authorList>
    </citation>
    <scope>NUCLEOTIDE SEQUENCE [LARGE SCALE GENOMIC DNA]</scope>
    <source>
        <strain evidence="12 13">FSL R5-0378</strain>
    </source>
</reference>
<dbReference type="PANTHER" id="PTHR34220:SF7">
    <property type="entry name" value="SENSOR HISTIDINE KINASE YPDA"/>
    <property type="match status" value="1"/>
</dbReference>
<dbReference type="SMART" id="SM00304">
    <property type="entry name" value="HAMP"/>
    <property type="match status" value="1"/>
</dbReference>
<evidence type="ECO:0000256" key="6">
    <source>
        <dbReference type="ARBA" id="ARBA00022679"/>
    </source>
</evidence>
<dbReference type="Gene3D" id="3.30.565.10">
    <property type="entry name" value="Histidine kinase-like ATPase, C-terminal domain"/>
    <property type="match status" value="1"/>
</dbReference>
<evidence type="ECO:0000256" key="3">
    <source>
        <dbReference type="ARBA" id="ARBA00012438"/>
    </source>
</evidence>
<proteinExistence type="predicted"/>
<keyword evidence="8" id="KW-0902">Two-component regulatory system</keyword>
<dbReference type="Pfam" id="PF00672">
    <property type="entry name" value="HAMP"/>
    <property type="match status" value="1"/>
</dbReference>
<comment type="subcellular location">
    <subcellularLocation>
        <location evidence="2">Cell membrane</location>
        <topology evidence="2">Multi-pass membrane protein</topology>
    </subcellularLocation>
</comment>
<dbReference type="Pfam" id="PF06580">
    <property type="entry name" value="His_kinase"/>
    <property type="match status" value="1"/>
</dbReference>
<dbReference type="CDD" id="cd06225">
    <property type="entry name" value="HAMP"/>
    <property type="match status" value="1"/>
</dbReference>
<evidence type="ECO:0000259" key="11">
    <source>
        <dbReference type="PROSITE" id="PS50885"/>
    </source>
</evidence>
<dbReference type="SUPFAM" id="SSF55874">
    <property type="entry name" value="ATPase domain of HSP90 chaperone/DNA topoisomerase II/histidine kinase"/>
    <property type="match status" value="1"/>
</dbReference>
<evidence type="ECO:0000256" key="1">
    <source>
        <dbReference type="ARBA" id="ARBA00000085"/>
    </source>
</evidence>
<dbReference type="EMBL" id="MRTP01000003">
    <property type="protein sequence ID" value="OMF54656.1"/>
    <property type="molecule type" value="Genomic_DNA"/>
</dbReference>